<feature type="region of interest" description="Disordered" evidence="1">
    <location>
        <begin position="1"/>
        <end position="109"/>
    </location>
</feature>
<dbReference type="AlphaFoldDB" id="A0A8E2F2V0"/>
<proteinExistence type="predicted"/>
<reference evidence="2 3" key="1">
    <citation type="journal article" date="2016" name="Nat. Commun.">
        <title>Ectomycorrhizal ecology is imprinted in the genome of the dominant symbiotic fungus Cenococcum geophilum.</title>
        <authorList>
            <consortium name="DOE Joint Genome Institute"/>
            <person name="Peter M."/>
            <person name="Kohler A."/>
            <person name="Ohm R.A."/>
            <person name="Kuo A."/>
            <person name="Krutzmann J."/>
            <person name="Morin E."/>
            <person name="Arend M."/>
            <person name="Barry K.W."/>
            <person name="Binder M."/>
            <person name="Choi C."/>
            <person name="Clum A."/>
            <person name="Copeland A."/>
            <person name="Grisel N."/>
            <person name="Haridas S."/>
            <person name="Kipfer T."/>
            <person name="LaButti K."/>
            <person name="Lindquist E."/>
            <person name="Lipzen A."/>
            <person name="Maire R."/>
            <person name="Meier B."/>
            <person name="Mihaltcheva S."/>
            <person name="Molinier V."/>
            <person name="Murat C."/>
            <person name="Poggeler S."/>
            <person name="Quandt C.A."/>
            <person name="Sperisen C."/>
            <person name="Tritt A."/>
            <person name="Tisserant E."/>
            <person name="Crous P.W."/>
            <person name="Henrissat B."/>
            <person name="Nehls U."/>
            <person name="Egli S."/>
            <person name="Spatafora J.W."/>
            <person name="Grigoriev I.V."/>
            <person name="Martin F.M."/>
        </authorList>
    </citation>
    <scope>NUCLEOTIDE SEQUENCE [LARGE SCALE GENOMIC DNA]</scope>
    <source>
        <strain evidence="2 3">CBS 207.34</strain>
    </source>
</reference>
<evidence type="ECO:0000313" key="2">
    <source>
        <dbReference type="EMBL" id="OCL08923.1"/>
    </source>
</evidence>
<keyword evidence="3" id="KW-1185">Reference proteome</keyword>
<gene>
    <name evidence="2" type="ORF">AOQ84DRAFT_376296</name>
</gene>
<protein>
    <submittedName>
        <fullName evidence="2">Uncharacterized protein</fullName>
    </submittedName>
</protein>
<dbReference type="Proteomes" id="UP000250140">
    <property type="component" value="Unassembled WGS sequence"/>
</dbReference>
<accession>A0A8E2F2V0</accession>
<name>A0A8E2F2V0_9PEZI</name>
<dbReference type="EMBL" id="KV749553">
    <property type="protein sequence ID" value="OCL08923.1"/>
    <property type="molecule type" value="Genomic_DNA"/>
</dbReference>
<organism evidence="2 3">
    <name type="scientific">Glonium stellatum</name>
    <dbReference type="NCBI Taxonomy" id="574774"/>
    <lineage>
        <taxon>Eukaryota</taxon>
        <taxon>Fungi</taxon>
        <taxon>Dikarya</taxon>
        <taxon>Ascomycota</taxon>
        <taxon>Pezizomycotina</taxon>
        <taxon>Dothideomycetes</taxon>
        <taxon>Pleosporomycetidae</taxon>
        <taxon>Gloniales</taxon>
        <taxon>Gloniaceae</taxon>
        <taxon>Glonium</taxon>
    </lineage>
</organism>
<sequence length="109" mass="12072">MLDNIVSDGMRVAAEVRRRMDEAQREMDREARQGRDREEEEEEGEEASGRDRELLEGAETADVEGGRDGAGDLLGLPAAGAPVEAKEKAKEGRQRSVSEASRKVVEFER</sequence>
<feature type="compositionally biased region" description="Low complexity" evidence="1">
    <location>
        <begin position="71"/>
        <end position="82"/>
    </location>
</feature>
<feature type="compositionally biased region" description="Basic and acidic residues" evidence="1">
    <location>
        <begin position="84"/>
        <end position="109"/>
    </location>
</feature>
<evidence type="ECO:0000256" key="1">
    <source>
        <dbReference type="SAM" id="MobiDB-lite"/>
    </source>
</evidence>
<evidence type="ECO:0000313" key="3">
    <source>
        <dbReference type="Proteomes" id="UP000250140"/>
    </source>
</evidence>
<feature type="compositionally biased region" description="Basic and acidic residues" evidence="1">
    <location>
        <begin position="14"/>
        <end position="37"/>
    </location>
</feature>